<dbReference type="NCBIfam" id="NF003716">
    <property type="entry name" value="PRK05326.1-3"/>
    <property type="match status" value="1"/>
</dbReference>
<dbReference type="Pfam" id="PF02080">
    <property type="entry name" value="TrkA_C"/>
    <property type="match status" value="1"/>
</dbReference>
<evidence type="ECO:0000259" key="11">
    <source>
        <dbReference type="PROSITE" id="PS51202"/>
    </source>
</evidence>
<dbReference type="NCBIfam" id="NF003715">
    <property type="entry name" value="PRK05326.1-2"/>
    <property type="match status" value="1"/>
</dbReference>
<dbReference type="PANTHER" id="PTHR32507">
    <property type="entry name" value="NA(+)/H(+) ANTIPORTER 1"/>
    <property type="match status" value="1"/>
</dbReference>
<evidence type="ECO:0000256" key="4">
    <source>
        <dbReference type="ARBA" id="ARBA00022475"/>
    </source>
</evidence>
<feature type="transmembrane region" description="Helical" evidence="10">
    <location>
        <begin position="300"/>
        <end position="325"/>
    </location>
</feature>
<organism evidence="12 13">
    <name type="scientific">Bremerella cremea</name>
    <dbReference type="NCBI Taxonomy" id="1031537"/>
    <lineage>
        <taxon>Bacteria</taxon>
        <taxon>Pseudomonadati</taxon>
        <taxon>Planctomycetota</taxon>
        <taxon>Planctomycetia</taxon>
        <taxon>Pirellulales</taxon>
        <taxon>Pirellulaceae</taxon>
        <taxon>Bremerella</taxon>
    </lineage>
</organism>
<feature type="transmembrane region" description="Helical" evidence="10">
    <location>
        <begin position="65"/>
        <end position="87"/>
    </location>
</feature>
<evidence type="ECO:0000256" key="2">
    <source>
        <dbReference type="ARBA" id="ARBA00022448"/>
    </source>
</evidence>
<evidence type="ECO:0000256" key="8">
    <source>
        <dbReference type="ARBA" id="ARBA00023065"/>
    </source>
</evidence>
<feature type="transmembrane region" description="Helical" evidence="10">
    <location>
        <begin position="32"/>
        <end position="53"/>
    </location>
</feature>
<dbReference type="OrthoDB" id="9810759at2"/>
<evidence type="ECO:0000256" key="6">
    <source>
        <dbReference type="ARBA" id="ARBA00022692"/>
    </source>
</evidence>
<dbReference type="Pfam" id="PF00999">
    <property type="entry name" value="Na_H_Exchanger"/>
    <property type="match status" value="1"/>
</dbReference>
<feature type="transmembrane region" description="Helical" evidence="10">
    <location>
        <begin position="363"/>
        <end position="386"/>
    </location>
</feature>
<name>A0A368KUB2_9BACT</name>
<keyword evidence="5" id="KW-0630">Potassium</keyword>
<dbReference type="PANTHER" id="PTHR32507:SF7">
    <property type="entry name" value="K(+)_H(+) ANTIPORTER NHAP2"/>
    <property type="match status" value="1"/>
</dbReference>
<evidence type="ECO:0000256" key="10">
    <source>
        <dbReference type="SAM" id="Phobius"/>
    </source>
</evidence>
<evidence type="ECO:0000256" key="5">
    <source>
        <dbReference type="ARBA" id="ARBA00022538"/>
    </source>
</evidence>
<comment type="subcellular location">
    <subcellularLocation>
        <location evidence="1">Cell membrane</location>
        <topology evidence="1">Multi-pass membrane protein</topology>
    </subcellularLocation>
</comment>
<dbReference type="GO" id="GO:0005886">
    <property type="term" value="C:plasma membrane"/>
    <property type="evidence" value="ECO:0007669"/>
    <property type="project" value="UniProtKB-SubCell"/>
</dbReference>
<feature type="transmembrane region" description="Helical" evidence="10">
    <location>
        <begin position="275"/>
        <end position="294"/>
    </location>
</feature>
<dbReference type="GO" id="GO:0015297">
    <property type="term" value="F:antiporter activity"/>
    <property type="evidence" value="ECO:0007669"/>
    <property type="project" value="UniProtKB-KW"/>
</dbReference>
<keyword evidence="3" id="KW-0050">Antiport</keyword>
<evidence type="ECO:0000313" key="13">
    <source>
        <dbReference type="Proteomes" id="UP000253562"/>
    </source>
</evidence>
<evidence type="ECO:0000256" key="7">
    <source>
        <dbReference type="ARBA" id="ARBA00022989"/>
    </source>
</evidence>
<protein>
    <submittedName>
        <fullName evidence="12">Potassium/proton antiporter</fullName>
    </submittedName>
</protein>
<comment type="caution">
    <text evidence="12">The sequence shown here is derived from an EMBL/GenBank/DDBJ whole genome shotgun (WGS) entry which is preliminary data.</text>
</comment>
<accession>A0A368KUB2</accession>
<feature type="transmembrane region" description="Helical" evidence="10">
    <location>
        <begin position="93"/>
        <end position="113"/>
    </location>
</feature>
<dbReference type="RefSeq" id="WP_114368799.1">
    <property type="nucleotide sequence ID" value="NZ_QPEX01000019.1"/>
</dbReference>
<proteinExistence type="predicted"/>
<keyword evidence="8" id="KW-0406">Ion transport</keyword>
<evidence type="ECO:0000313" key="12">
    <source>
        <dbReference type="EMBL" id="RCS50653.1"/>
    </source>
</evidence>
<feature type="transmembrane region" description="Helical" evidence="10">
    <location>
        <begin position="337"/>
        <end position="357"/>
    </location>
</feature>
<dbReference type="Gene3D" id="3.30.70.1450">
    <property type="entry name" value="Regulator of K+ conductance, C-terminal domain"/>
    <property type="match status" value="1"/>
</dbReference>
<gene>
    <name evidence="12" type="ORF">DTL42_11170</name>
</gene>
<keyword evidence="5" id="KW-0633">Potassium transport</keyword>
<evidence type="ECO:0000256" key="1">
    <source>
        <dbReference type="ARBA" id="ARBA00004651"/>
    </source>
</evidence>
<dbReference type="InterPro" id="IPR036721">
    <property type="entry name" value="RCK_C_sf"/>
</dbReference>
<dbReference type="EMBL" id="QPEX01000019">
    <property type="protein sequence ID" value="RCS50653.1"/>
    <property type="molecule type" value="Genomic_DNA"/>
</dbReference>
<dbReference type="GO" id="GO:0008324">
    <property type="term" value="F:monoatomic cation transmembrane transporter activity"/>
    <property type="evidence" value="ECO:0007669"/>
    <property type="project" value="InterPro"/>
</dbReference>
<feature type="transmembrane region" description="Helical" evidence="10">
    <location>
        <begin position="186"/>
        <end position="209"/>
    </location>
</feature>
<keyword evidence="4" id="KW-1003">Cell membrane</keyword>
<feature type="domain" description="RCK C-terminal" evidence="11">
    <location>
        <begin position="403"/>
        <end position="484"/>
    </location>
</feature>
<evidence type="ECO:0000256" key="9">
    <source>
        <dbReference type="ARBA" id="ARBA00023136"/>
    </source>
</evidence>
<dbReference type="Gene3D" id="1.20.1530.20">
    <property type="match status" value="1"/>
</dbReference>
<dbReference type="AlphaFoldDB" id="A0A368KUB2"/>
<dbReference type="GO" id="GO:0006813">
    <property type="term" value="P:potassium ion transport"/>
    <property type="evidence" value="ECO:0007669"/>
    <property type="project" value="UniProtKB-KW"/>
</dbReference>
<dbReference type="InterPro" id="IPR006153">
    <property type="entry name" value="Cation/H_exchanger_TM"/>
</dbReference>
<keyword evidence="9 10" id="KW-0472">Membrane</keyword>
<dbReference type="SUPFAM" id="SSF116726">
    <property type="entry name" value="TrkA C-terminal domain-like"/>
    <property type="match status" value="1"/>
</dbReference>
<dbReference type="PROSITE" id="PS51202">
    <property type="entry name" value="RCK_C"/>
    <property type="match status" value="1"/>
</dbReference>
<keyword evidence="2" id="KW-0813">Transport</keyword>
<dbReference type="Proteomes" id="UP000253562">
    <property type="component" value="Unassembled WGS sequence"/>
</dbReference>
<dbReference type="InterPro" id="IPR038770">
    <property type="entry name" value="Na+/solute_symporter_sf"/>
</dbReference>
<dbReference type="GO" id="GO:1902600">
    <property type="term" value="P:proton transmembrane transport"/>
    <property type="evidence" value="ECO:0007669"/>
    <property type="project" value="InterPro"/>
</dbReference>
<keyword evidence="7 10" id="KW-1133">Transmembrane helix</keyword>
<reference evidence="12 13" key="1">
    <citation type="submission" date="2018-07" db="EMBL/GenBank/DDBJ databases">
        <title>Comparative genomes isolates from brazilian mangrove.</title>
        <authorList>
            <person name="De Araujo J.E."/>
            <person name="Taketani R.G."/>
            <person name="Silva M.C.P."/>
            <person name="Lourenco M.V."/>
            <person name="Oliveira V.M."/>
            <person name="Andreote F.D."/>
        </authorList>
    </citation>
    <scope>NUCLEOTIDE SEQUENCE [LARGE SCALE GENOMIC DNA]</scope>
    <source>
        <strain evidence="12 13">HEX PRIS-MGV</strain>
    </source>
</reference>
<dbReference type="InterPro" id="IPR006037">
    <property type="entry name" value="RCK_C"/>
</dbReference>
<sequence length="497" mass="52957">MLWIDDALLVAGVLLLLGVVTSKISARYGIPMLVLFLGLGMLAGSDGIGGIEFEDPIQANAVGSLALAIILFHGGLGTTYTSIASAWKPSLVLATLGVLITSVVTGLAASWILQISLLQGMLLGSIVGSTDAAAVFSVLRTGGFALPPKLASTLEIESGSNDPMAIFLTVGCIELLKPDPASTGELLLMFVKQMMIGSIFGVLAGYLAVWLTNRIKLDSAGLYPLLATGLCLITFGMTSFFDGSGFLAVYIAGIVMGNNRIVFQNGTLLFHDALAWLAQIMMFIVLGLLCFPKTLVTYTWASLGIAVVLILIARPIAVVISLLPFRFRWQEMVLASWGGLKGAVPITLATFPLLYHLEHGNDIFNVVFFVVVVSALVQGWSLPWVARQLGLNYPMPPSPPLQLEINSLQHVDGEIVDFTITSESPAVRKQVRDLGLPEGATIALIARQEEFIPPQGKTIVSEGDHVVVVIKGGAGESVNRIFMPEIASEVPESVERT</sequence>
<evidence type="ECO:0000256" key="3">
    <source>
        <dbReference type="ARBA" id="ARBA00022449"/>
    </source>
</evidence>
<keyword evidence="6 10" id="KW-0812">Transmembrane</keyword>